<reference evidence="3" key="1">
    <citation type="submission" date="2021-02" db="EMBL/GenBank/DDBJ databases">
        <authorList>
            <person name="Nowell W R."/>
        </authorList>
    </citation>
    <scope>NUCLEOTIDE SEQUENCE</scope>
</reference>
<protein>
    <recommendedName>
        <fullName evidence="2">MAM domain-containing protein</fullName>
    </recommendedName>
</protein>
<feature type="domain" description="MAM" evidence="2">
    <location>
        <begin position="115"/>
        <end position="259"/>
    </location>
</feature>
<dbReference type="SUPFAM" id="SSF49899">
    <property type="entry name" value="Concanavalin A-like lectins/glucanases"/>
    <property type="match status" value="2"/>
</dbReference>
<evidence type="ECO:0000313" key="3">
    <source>
        <dbReference type="EMBL" id="CAF4797000.1"/>
    </source>
</evidence>
<dbReference type="Proteomes" id="UP000663838">
    <property type="component" value="Unassembled WGS sequence"/>
</dbReference>
<feature type="compositionally biased region" description="Acidic residues" evidence="1">
    <location>
        <begin position="25"/>
        <end position="34"/>
    </location>
</feature>
<comment type="caution">
    <text evidence="3">The sequence shown here is derived from an EMBL/GenBank/DDBJ whole genome shotgun (WGS) entry which is preliminary data.</text>
</comment>
<dbReference type="InterPro" id="IPR000998">
    <property type="entry name" value="MAM_dom"/>
</dbReference>
<dbReference type="InterPro" id="IPR051560">
    <property type="entry name" value="MAM_domain-containing"/>
</dbReference>
<dbReference type="AlphaFoldDB" id="A0A821NZA0"/>
<dbReference type="PANTHER" id="PTHR23282">
    <property type="entry name" value="APICAL ENDOSOMAL GLYCOPROTEIN PRECURSOR"/>
    <property type="match status" value="1"/>
</dbReference>
<accession>A0A821NZA0</accession>
<dbReference type="Gene3D" id="2.60.120.200">
    <property type="match status" value="3"/>
</dbReference>
<feature type="domain" description="MAM" evidence="2">
    <location>
        <begin position="269"/>
        <end position="439"/>
    </location>
</feature>
<evidence type="ECO:0000259" key="2">
    <source>
        <dbReference type="PROSITE" id="PS50060"/>
    </source>
</evidence>
<dbReference type="PROSITE" id="PS50060">
    <property type="entry name" value="MAM_2"/>
    <property type="match status" value="2"/>
</dbReference>
<proteinExistence type="predicted"/>
<dbReference type="GO" id="GO:0016020">
    <property type="term" value="C:membrane"/>
    <property type="evidence" value="ECO:0007669"/>
    <property type="project" value="InterPro"/>
</dbReference>
<name>A0A821NZA0_9BILA</name>
<gene>
    <name evidence="3" type="ORF">TOA249_LOCUS23109</name>
</gene>
<dbReference type="Pfam" id="PF00629">
    <property type="entry name" value="MAM"/>
    <property type="match status" value="1"/>
</dbReference>
<dbReference type="SMART" id="SM00137">
    <property type="entry name" value="MAM"/>
    <property type="match status" value="1"/>
</dbReference>
<organism evidence="3 4">
    <name type="scientific">Rotaria socialis</name>
    <dbReference type="NCBI Taxonomy" id="392032"/>
    <lineage>
        <taxon>Eukaryota</taxon>
        <taxon>Metazoa</taxon>
        <taxon>Spiralia</taxon>
        <taxon>Gnathifera</taxon>
        <taxon>Rotifera</taxon>
        <taxon>Eurotatoria</taxon>
        <taxon>Bdelloidea</taxon>
        <taxon>Philodinida</taxon>
        <taxon>Philodinidae</taxon>
        <taxon>Rotaria</taxon>
    </lineage>
</organism>
<evidence type="ECO:0000256" key="1">
    <source>
        <dbReference type="SAM" id="MobiDB-lite"/>
    </source>
</evidence>
<dbReference type="EMBL" id="CAJOBS010002177">
    <property type="protein sequence ID" value="CAF4797000.1"/>
    <property type="molecule type" value="Genomic_DNA"/>
</dbReference>
<sequence>MRKQISGQLTPRQTQVALSAALADIDNDPPDDDERQQPNPDPKNLTKTNQTLTKNSLLIIHTPAMYTKLIVGNRIRRQAHNELIRKRPNKALLKNSTITKTFISIALLRFSATALNCTFEEPCDDLFLDSHWIVVTNASHVDHTFEKFSGHYASSQNQPITSTIITRPKIMLNLLNPVCLSVWFYFGPGSVTLQMFLAQGDDEQARYTEGSTFIDWSTPQWIGATLNLPYARRSSLYLVFTNITGRMDLDDLSVGECNGTEPLPPMVVFDCDFDEKPCLDSFSFSYYTYSWSRVQAAIAQNVTNDAPGTDFSTGQQTGHYLWLNNSDSMLPAGAGYFSTPILNFSPSDSTNYCLNFQYYAFGTPFLDVKLSVFAENQDKAVQHVWPIYPVNYTYWVDRWTWGFAPLPTGDFSLVFSVNTESGLGGSFAIDSISVSSCPYYSSFIQPTSHLEFACDFDRSYSPMCDIISTDFIIKTPRDLINQNLGPHVSSGFSGDSFLYWSYSGGSITISEIRIPKIETNRDICVRFSYFVNSSSVSPNENNMEIALLIDQTTQAVLQLDTTGGWKLYTHRLQNVTGTKILSVRAKGQQQLTAAVAFDDVTIAQCAGLNVLTTTTAQPNRTSSISINLFLFFFLIFMK</sequence>
<evidence type="ECO:0000313" key="4">
    <source>
        <dbReference type="Proteomes" id="UP000663838"/>
    </source>
</evidence>
<feature type="region of interest" description="Disordered" evidence="1">
    <location>
        <begin position="23"/>
        <end position="48"/>
    </location>
</feature>
<dbReference type="PANTHER" id="PTHR23282:SF101">
    <property type="entry name" value="MAM DOMAIN-CONTAINING PROTEIN"/>
    <property type="match status" value="1"/>
</dbReference>
<dbReference type="InterPro" id="IPR013320">
    <property type="entry name" value="ConA-like_dom_sf"/>
</dbReference>